<feature type="compositionally biased region" description="Low complexity" evidence="1">
    <location>
        <begin position="79"/>
        <end position="96"/>
    </location>
</feature>
<feature type="region of interest" description="Disordered" evidence="1">
    <location>
        <begin position="1"/>
        <end position="281"/>
    </location>
</feature>
<feature type="compositionally biased region" description="Basic residues" evidence="1">
    <location>
        <begin position="224"/>
        <end position="234"/>
    </location>
</feature>
<feature type="compositionally biased region" description="Gly residues" evidence="1">
    <location>
        <begin position="180"/>
        <end position="192"/>
    </location>
</feature>
<gene>
    <name evidence="2" type="ORF">AVDCRST_MAG56-6221</name>
</gene>
<evidence type="ECO:0000313" key="2">
    <source>
        <dbReference type="EMBL" id="CAA9310992.1"/>
    </source>
</evidence>
<name>A0A6J4KPF8_9SPHI</name>
<dbReference type="EMBL" id="CADCTQ010000513">
    <property type="protein sequence ID" value="CAA9310992.1"/>
    <property type="molecule type" value="Genomic_DNA"/>
</dbReference>
<dbReference type="GO" id="GO:0016740">
    <property type="term" value="F:transferase activity"/>
    <property type="evidence" value="ECO:0007669"/>
    <property type="project" value="UniProtKB-KW"/>
</dbReference>
<sequence length="281" mass="28587">EPAAHGHAPLPGRRAPHCGLLPRKPVRPDDRLAARPRAAVRNPARGHAAARPGAGPGRSAGRRTLFPANQPGRGRKVDAYAPAAGPGPGTAAAGAAPRRERGQTPVPGAFLRRSGPAANRYIGLPGPAYRGIIGKAAGRRDPPGGGAGRPRSHGRTEPGGTGRPDRPGRPGDCQQHGAGAHRGGGGYAGGGALRPHQPAAHAVAGAVPAAALRRAPGPAEPQRNHRLRLRKGFRGRPVVAGRGRKHVSRGRAGTRSGGTGGAGVAADGRWGVRKHLSHEHL</sequence>
<reference evidence="2" key="1">
    <citation type="submission" date="2020-02" db="EMBL/GenBank/DDBJ databases">
        <authorList>
            <person name="Meier V. D."/>
        </authorList>
    </citation>
    <scope>NUCLEOTIDE SEQUENCE</scope>
    <source>
        <strain evidence="2">AVDCRST_MAG56</strain>
    </source>
</reference>
<keyword evidence="2" id="KW-0808">Transferase</keyword>
<feature type="non-terminal residue" evidence="2">
    <location>
        <position position="1"/>
    </location>
</feature>
<protein>
    <submittedName>
        <fullName evidence="2">ADP-heptose--lipooligosaccharide heptosyltransferase II</fullName>
    </submittedName>
</protein>
<accession>A0A6J4KPF8</accession>
<organism evidence="2">
    <name type="scientific">uncultured Cytophagales bacterium</name>
    <dbReference type="NCBI Taxonomy" id="158755"/>
    <lineage>
        <taxon>Bacteria</taxon>
        <taxon>Pseudomonadati</taxon>
        <taxon>Bacteroidota</taxon>
        <taxon>Sphingobacteriia</taxon>
        <taxon>Sphingobacteriales</taxon>
        <taxon>environmental samples</taxon>
    </lineage>
</organism>
<feature type="compositionally biased region" description="Low complexity" evidence="1">
    <location>
        <begin position="195"/>
        <end position="217"/>
    </location>
</feature>
<dbReference type="AlphaFoldDB" id="A0A6J4KPF8"/>
<proteinExistence type="predicted"/>
<feature type="compositionally biased region" description="Basic residues" evidence="1">
    <location>
        <begin position="271"/>
        <end position="281"/>
    </location>
</feature>
<feature type="non-terminal residue" evidence="2">
    <location>
        <position position="281"/>
    </location>
</feature>
<feature type="compositionally biased region" description="Low complexity" evidence="1">
    <location>
        <begin position="35"/>
        <end position="63"/>
    </location>
</feature>
<evidence type="ECO:0000256" key="1">
    <source>
        <dbReference type="SAM" id="MobiDB-lite"/>
    </source>
</evidence>